<dbReference type="EMBL" id="HG739951">
    <property type="protein sequence ID" value="CDP20064.1"/>
    <property type="molecule type" value="Genomic_DNA"/>
</dbReference>
<accession>A0A068VHJ9</accession>
<sequence length="49" mass="5776">LEFINILRILIPWLTLFDLTLISRWTTFIQASSCFIELVNNSFIYVLAI</sequence>
<dbReference type="Proteomes" id="UP000295252">
    <property type="component" value="Unassembled WGS sequence"/>
</dbReference>
<feature type="non-terminal residue" evidence="1">
    <location>
        <position position="1"/>
    </location>
</feature>
<evidence type="ECO:0000313" key="1">
    <source>
        <dbReference type="EMBL" id="CDP20064.1"/>
    </source>
</evidence>
<dbReference type="Gramene" id="CDP20064">
    <property type="protein sequence ID" value="CDP20064"/>
    <property type="gene ID" value="GSCOC_T00007461001"/>
</dbReference>
<reference evidence="2" key="1">
    <citation type="journal article" date="2014" name="Science">
        <title>The coffee genome provides insight into the convergent evolution of caffeine biosynthesis.</title>
        <authorList>
            <person name="Denoeud F."/>
            <person name="Carretero-Paulet L."/>
            <person name="Dereeper A."/>
            <person name="Droc G."/>
            <person name="Guyot R."/>
            <person name="Pietrella M."/>
            <person name="Zheng C."/>
            <person name="Alberti A."/>
            <person name="Anthony F."/>
            <person name="Aprea G."/>
            <person name="Aury J.M."/>
            <person name="Bento P."/>
            <person name="Bernard M."/>
            <person name="Bocs S."/>
            <person name="Campa C."/>
            <person name="Cenci A."/>
            <person name="Combes M.C."/>
            <person name="Crouzillat D."/>
            <person name="Da Silva C."/>
            <person name="Daddiego L."/>
            <person name="De Bellis F."/>
            <person name="Dussert S."/>
            <person name="Garsmeur O."/>
            <person name="Gayraud T."/>
            <person name="Guignon V."/>
            <person name="Jahn K."/>
            <person name="Jamilloux V."/>
            <person name="Joet T."/>
            <person name="Labadie K."/>
            <person name="Lan T."/>
            <person name="Leclercq J."/>
            <person name="Lepelley M."/>
            <person name="Leroy T."/>
            <person name="Li L.T."/>
            <person name="Librado P."/>
            <person name="Lopez L."/>
            <person name="Munoz A."/>
            <person name="Noel B."/>
            <person name="Pallavicini A."/>
            <person name="Perrotta G."/>
            <person name="Poncet V."/>
            <person name="Pot D."/>
            <person name="Priyono X."/>
            <person name="Rigoreau M."/>
            <person name="Rouard M."/>
            <person name="Rozas J."/>
            <person name="Tranchant-Dubreuil C."/>
            <person name="VanBuren R."/>
            <person name="Zhang Q."/>
            <person name="Andrade A.C."/>
            <person name="Argout X."/>
            <person name="Bertrand B."/>
            <person name="de Kochko A."/>
            <person name="Graziosi G."/>
            <person name="Henry R.J."/>
            <person name="Jayarama X."/>
            <person name="Ming R."/>
            <person name="Nagai C."/>
            <person name="Rounsley S."/>
            <person name="Sankoff D."/>
            <person name="Giuliano G."/>
            <person name="Albert V.A."/>
            <person name="Wincker P."/>
            <person name="Lashermes P."/>
        </authorList>
    </citation>
    <scope>NUCLEOTIDE SEQUENCE [LARGE SCALE GENOMIC DNA]</scope>
    <source>
        <strain evidence="2">cv. DH200-94</strain>
    </source>
</reference>
<keyword evidence="2" id="KW-1185">Reference proteome</keyword>
<dbReference type="AlphaFoldDB" id="A0A068VHJ9"/>
<gene>
    <name evidence="1" type="ORF">GSCOC_T00007461001</name>
</gene>
<name>A0A068VHJ9_COFCA</name>
<organism evidence="1 2">
    <name type="scientific">Coffea canephora</name>
    <name type="common">Robusta coffee</name>
    <dbReference type="NCBI Taxonomy" id="49390"/>
    <lineage>
        <taxon>Eukaryota</taxon>
        <taxon>Viridiplantae</taxon>
        <taxon>Streptophyta</taxon>
        <taxon>Embryophyta</taxon>
        <taxon>Tracheophyta</taxon>
        <taxon>Spermatophyta</taxon>
        <taxon>Magnoliopsida</taxon>
        <taxon>eudicotyledons</taxon>
        <taxon>Gunneridae</taxon>
        <taxon>Pentapetalae</taxon>
        <taxon>asterids</taxon>
        <taxon>lamiids</taxon>
        <taxon>Gentianales</taxon>
        <taxon>Rubiaceae</taxon>
        <taxon>Ixoroideae</taxon>
        <taxon>Gardenieae complex</taxon>
        <taxon>Bertiereae - Coffeeae clade</taxon>
        <taxon>Coffeeae</taxon>
        <taxon>Coffea</taxon>
    </lineage>
</organism>
<protein>
    <submittedName>
        <fullName evidence="1">DH200=94 genomic scaffold, scaffold_867</fullName>
    </submittedName>
</protein>
<dbReference type="InParanoid" id="A0A068VHJ9"/>
<proteinExistence type="predicted"/>
<evidence type="ECO:0000313" key="2">
    <source>
        <dbReference type="Proteomes" id="UP000295252"/>
    </source>
</evidence>